<comment type="caution">
    <text evidence="1">The sequence shown here is derived from an EMBL/GenBank/DDBJ whole genome shotgun (WGS) entry which is preliminary data.</text>
</comment>
<name>A0ABS0I6K0_9BACT</name>
<reference evidence="1 2" key="1">
    <citation type="submission" date="2020-11" db="EMBL/GenBank/DDBJ databases">
        <authorList>
            <person name="Kim M.K."/>
        </authorList>
    </citation>
    <scope>NUCLEOTIDE SEQUENCE [LARGE SCALE GENOMIC DNA]</scope>
    <source>
        <strain evidence="1 2">BT662</strain>
    </source>
</reference>
<dbReference type="PROSITE" id="PS51257">
    <property type="entry name" value="PROKAR_LIPOPROTEIN"/>
    <property type="match status" value="1"/>
</dbReference>
<dbReference type="RefSeq" id="WP_196294044.1">
    <property type="nucleotide sequence ID" value="NZ_JADQDM010000008.1"/>
</dbReference>
<protein>
    <recommendedName>
        <fullName evidence="3">Lipoprotein</fullName>
    </recommendedName>
</protein>
<accession>A0ABS0I6K0</accession>
<dbReference type="Proteomes" id="UP000618931">
    <property type="component" value="Unassembled WGS sequence"/>
</dbReference>
<organism evidence="1 2">
    <name type="scientific">Hymenobacter ruricola</name>
    <dbReference type="NCBI Taxonomy" id="2791023"/>
    <lineage>
        <taxon>Bacteria</taxon>
        <taxon>Pseudomonadati</taxon>
        <taxon>Bacteroidota</taxon>
        <taxon>Cytophagia</taxon>
        <taxon>Cytophagales</taxon>
        <taxon>Hymenobacteraceae</taxon>
        <taxon>Hymenobacter</taxon>
    </lineage>
</organism>
<gene>
    <name evidence="1" type="ORF">I2H31_15940</name>
</gene>
<proteinExistence type="predicted"/>
<evidence type="ECO:0000313" key="1">
    <source>
        <dbReference type="EMBL" id="MBF9222596.1"/>
    </source>
</evidence>
<evidence type="ECO:0008006" key="3">
    <source>
        <dbReference type="Google" id="ProtNLM"/>
    </source>
</evidence>
<sequence>MGSIRIYLVALLLYGAVTGCEWDEETASFRTEPLEPYFRQVIQGRPQPWTTTPRRIAEHLLGPPSRKSGIVTYQEVHHLNGVVTVIATQESVLDEEMYAVRRVFTFVSQRGQWSVQQVKVGYKCRKSDRRYSGRSCAK</sequence>
<dbReference type="EMBL" id="JADQDM010000008">
    <property type="protein sequence ID" value="MBF9222596.1"/>
    <property type="molecule type" value="Genomic_DNA"/>
</dbReference>
<evidence type="ECO:0000313" key="2">
    <source>
        <dbReference type="Proteomes" id="UP000618931"/>
    </source>
</evidence>
<keyword evidence="2" id="KW-1185">Reference proteome</keyword>